<feature type="compositionally biased region" description="Basic residues" evidence="6">
    <location>
        <begin position="309"/>
        <end position="319"/>
    </location>
</feature>
<keyword evidence="2 7" id="KW-0812">Transmembrane</keyword>
<dbReference type="Pfam" id="PF20684">
    <property type="entry name" value="Fung_rhodopsin"/>
    <property type="match status" value="1"/>
</dbReference>
<dbReference type="EMBL" id="KZ107839">
    <property type="protein sequence ID" value="OSS52792.1"/>
    <property type="molecule type" value="Genomic_DNA"/>
</dbReference>
<evidence type="ECO:0000313" key="9">
    <source>
        <dbReference type="EMBL" id="OSS52792.1"/>
    </source>
</evidence>
<dbReference type="PANTHER" id="PTHR33048">
    <property type="entry name" value="PTH11-LIKE INTEGRAL MEMBRANE PROTEIN (AFU_ORTHOLOGUE AFUA_5G11245)"/>
    <property type="match status" value="1"/>
</dbReference>
<evidence type="ECO:0000256" key="1">
    <source>
        <dbReference type="ARBA" id="ARBA00004141"/>
    </source>
</evidence>
<comment type="similarity">
    <text evidence="5">Belongs to the SAT4 family.</text>
</comment>
<proteinExistence type="inferred from homology"/>
<feature type="transmembrane region" description="Helical" evidence="7">
    <location>
        <begin position="66"/>
        <end position="89"/>
    </location>
</feature>
<feature type="region of interest" description="Disordered" evidence="6">
    <location>
        <begin position="179"/>
        <end position="203"/>
    </location>
</feature>
<evidence type="ECO:0000256" key="6">
    <source>
        <dbReference type="SAM" id="MobiDB-lite"/>
    </source>
</evidence>
<keyword evidence="10" id="KW-1185">Reference proteome</keyword>
<evidence type="ECO:0000256" key="5">
    <source>
        <dbReference type="ARBA" id="ARBA00038359"/>
    </source>
</evidence>
<reference evidence="9 10" key="1">
    <citation type="journal article" date="2017" name="Genome Announc.">
        <title>Genome sequence of the saprophytic ascomycete Epicoccum nigrum ICMP 19927 strain isolated from New Zealand.</title>
        <authorList>
            <person name="Fokin M."/>
            <person name="Fleetwood D."/>
            <person name="Weir B.S."/>
            <person name="Villas-Boas S.G."/>
        </authorList>
    </citation>
    <scope>NUCLEOTIDE SEQUENCE [LARGE SCALE GENOMIC DNA]</scope>
    <source>
        <strain evidence="9 10">ICMP 19927</strain>
    </source>
</reference>
<sequence length="319" mass="35808">MIKVSLILFYLEIFKTREFRITAYTFLVYLVTNTIIMLGLAMFPCSPISSFWDRDIKTGKCVNVQVVAYFISASSLLQDIILLILPLVFIRNLQMKRHRKIAVGIMFVIGTFGCIATLMRLPSLSTFKISIDPCWDYVAVTVWSQIELGTGFVCVCLPSIRILLVKVFPETFKRLVSSITSSGTGSNSNDTPQPQRVHLSNEDEWSNKGSTWVKVSANTDKLPTINPTKPPTPGTPVRSSFLSAFWRHRSSSQVPVQLSQLRNNSRRLESPLSNHSQVGIAVTAPSFREEMHSNAGRSEDVEMLSVSAKAKKHENRVYT</sequence>
<protein>
    <recommendedName>
        <fullName evidence="8">Rhodopsin domain-containing protein</fullName>
    </recommendedName>
</protein>
<name>A0A1Y2M9V5_EPING</name>
<evidence type="ECO:0000256" key="2">
    <source>
        <dbReference type="ARBA" id="ARBA00022692"/>
    </source>
</evidence>
<dbReference type="PANTHER" id="PTHR33048:SF131">
    <property type="entry name" value="INTEGRAL MEMBRANE PROTEIN"/>
    <property type="match status" value="1"/>
</dbReference>
<accession>A0A1Y2M9V5</accession>
<dbReference type="OMA" id="MWDIDWR"/>
<dbReference type="STRING" id="105696.A0A1Y2M9V5"/>
<dbReference type="AlphaFoldDB" id="A0A1Y2M9V5"/>
<keyword evidence="3 7" id="KW-1133">Transmembrane helix</keyword>
<comment type="subcellular location">
    <subcellularLocation>
        <location evidence="1">Membrane</location>
        <topology evidence="1">Multi-pass membrane protein</topology>
    </subcellularLocation>
</comment>
<dbReference type="InterPro" id="IPR052337">
    <property type="entry name" value="SAT4-like"/>
</dbReference>
<organism evidence="9 10">
    <name type="scientific">Epicoccum nigrum</name>
    <name type="common">Soil fungus</name>
    <name type="synonym">Epicoccum purpurascens</name>
    <dbReference type="NCBI Taxonomy" id="105696"/>
    <lineage>
        <taxon>Eukaryota</taxon>
        <taxon>Fungi</taxon>
        <taxon>Dikarya</taxon>
        <taxon>Ascomycota</taxon>
        <taxon>Pezizomycotina</taxon>
        <taxon>Dothideomycetes</taxon>
        <taxon>Pleosporomycetidae</taxon>
        <taxon>Pleosporales</taxon>
        <taxon>Pleosporineae</taxon>
        <taxon>Didymellaceae</taxon>
        <taxon>Epicoccum</taxon>
    </lineage>
</organism>
<feature type="transmembrane region" description="Helical" evidence="7">
    <location>
        <begin position="101"/>
        <end position="122"/>
    </location>
</feature>
<dbReference type="GO" id="GO:0016020">
    <property type="term" value="C:membrane"/>
    <property type="evidence" value="ECO:0007669"/>
    <property type="project" value="UniProtKB-SubCell"/>
</dbReference>
<dbReference type="InterPro" id="IPR049326">
    <property type="entry name" value="Rhodopsin_dom_fungi"/>
</dbReference>
<feature type="region of interest" description="Disordered" evidence="6">
    <location>
        <begin position="292"/>
        <end position="319"/>
    </location>
</feature>
<evidence type="ECO:0000313" key="10">
    <source>
        <dbReference type="Proteomes" id="UP000193240"/>
    </source>
</evidence>
<evidence type="ECO:0000256" key="3">
    <source>
        <dbReference type="ARBA" id="ARBA00022989"/>
    </source>
</evidence>
<evidence type="ECO:0000256" key="4">
    <source>
        <dbReference type="ARBA" id="ARBA00023136"/>
    </source>
</evidence>
<dbReference type="Proteomes" id="UP000193240">
    <property type="component" value="Unassembled WGS sequence"/>
</dbReference>
<feature type="domain" description="Rhodopsin" evidence="8">
    <location>
        <begin position="2"/>
        <end position="165"/>
    </location>
</feature>
<feature type="transmembrane region" description="Helical" evidence="7">
    <location>
        <begin position="142"/>
        <end position="164"/>
    </location>
</feature>
<evidence type="ECO:0000256" key="7">
    <source>
        <dbReference type="SAM" id="Phobius"/>
    </source>
</evidence>
<gene>
    <name evidence="9" type="ORF">B5807_02682</name>
</gene>
<dbReference type="InParanoid" id="A0A1Y2M9V5"/>
<feature type="transmembrane region" description="Helical" evidence="7">
    <location>
        <begin position="21"/>
        <end position="43"/>
    </location>
</feature>
<feature type="compositionally biased region" description="Low complexity" evidence="6">
    <location>
        <begin position="179"/>
        <end position="189"/>
    </location>
</feature>
<keyword evidence="4 7" id="KW-0472">Membrane</keyword>
<evidence type="ECO:0000259" key="8">
    <source>
        <dbReference type="Pfam" id="PF20684"/>
    </source>
</evidence>